<dbReference type="SUPFAM" id="SSF55729">
    <property type="entry name" value="Acyl-CoA N-acyltransferases (Nat)"/>
    <property type="match status" value="1"/>
</dbReference>
<proteinExistence type="predicted"/>
<sequence>MPHLLDNPVWNALISGNKPLDAGSAQVKYFADDVSPFAGFETFTPQAFDLLHARVPAERLLGVVSPVALAIPARWEVVQHMAVLQMVQERPPAVGALEGPPAIPLGPAHVPAMLALTRQTNPGPFFPNTIAFGHYEGIFEGNELVAMAGQRMNPTPYAEISAVCTHPDHLGRGYAGQLIQRQARRIIAAAGIPFLHVKSTNTRAISLYEHLGFVARKEMSFYIIRKNPA</sequence>
<comment type="caution">
    <text evidence="2">The sequence shown here is derived from an EMBL/GenBank/DDBJ whole genome shotgun (WGS) entry which is preliminary data.</text>
</comment>
<dbReference type="PROSITE" id="PS51186">
    <property type="entry name" value="GNAT"/>
    <property type="match status" value="1"/>
</dbReference>
<dbReference type="InterPro" id="IPR000182">
    <property type="entry name" value="GNAT_dom"/>
</dbReference>
<dbReference type="GO" id="GO:0016746">
    <property type="term" value="F:acyltransferase activity"/>
    <property type="evidence" value="ECO:0007669"/>
    <property type="project" value="UniProtKB-KW"/>
</dbReference>
<reference evidence="2 3" key="1">
    <citation type="journal article" date="2018" name="Arch. Microbiol.">
        <title>Hymenobacter segetis sp. nov., isolated from soil.</title>
        <authorList>
            <person name="Ten L.N."/>
            <person name="Lim S.J."/>
            <person name="Kim B.O."/>
            <person name="Kang I.K."/>
            <person name="Jung H.Y."/>
        </authorList>
    </citation>
    <scope>NUCLEOTIDE SEQUENCE [LARGE SCALE GENOMIC DNA]</scope>
    <source>
        <strain evidence="2 3">S7-3-11</strain>
    </source>
</reference>
<protein>
    <submittedName>
        <fullName evidence="2">GNAT family N-acetyltransferase</fullName>
        <ecNumber evidence="2">2.3.1.-</ecNumber>
    </submittedName>
</protein>
<organism evidence="2 3">
    <name type="scientific">Hymenobacter segetis</name>
    <dbReference type="NCBI Taxonomy" id="2025509"/>
    <lineage>
        <taxon>Bacteria</taxon>
        <taxon>Pseudomonadati</taxon>
        <taxon>Bacteroidota</taxon>
        <taxon>Cytophagia</taxon>
        <taxon>Cytophagales</taxon>
        <taxon>Hymenobacteraceae</taxon>
        <taxon>Hymenobacter</taxon>
    </lineage>
</organism>
<dbReference type="Gene3D" id="3.40.630.30">
    <property type="match status" value="1"/>
</dbReference>
<keyword evidence="2" id="KW-0808">Transferase</keyword>
<keyword evidence="3" id="KW-1185">Reference proteome</keyword>
<evidence type="ECO:0000259" key="1">
    <source>
        <dbReference type="PROSITE" id="PS51186"/>
    </source>
</evidence>
<evidence type="ECO:0000313" key="2">
    <source>
        <dbReference type="EMBL" id="MEL5993724.1"/>
    </source>
</evidence>
<name>A0ABU9LUP1_9BACT</name>
<dbReference type="RefSeq" id="WP_342296569.1">
    <property type="nucleotide sequence ID" value="NZ_JBCEVZ010000009.1"/>
</dbReference>
<dbReference type="CDD" id="cd04301">
    <property type="entry name" value="NAT_SF"/>
    <property type="match status" value="1"/>
</dbReference>
<feature type="domain" description="N-acetyltransferase" evidence="1">
    <location>
        <begin position="100"/>
        <end position="229"/>
    </location>
</feature>
<dbReference type="Pfam" id="PF08445">
    <property type="entry name" value="FR47"/>
    <property type="match status" value="1"/>
</dbReference>
<evidence type="ECO:0000313" key="3">
    <source>
        <dbReference type="Proteomes" id="UP001479606"/>
    </source>
</evidence>
<dbReference type="Proteomes" id="UP001479606">
    <property type="component" value="Unassembled WGS sequence"/>
</dbReference>
<accession>A0ABU9LUP1</accession>
<dbReference type="EMBL" id="JBCEVZ010000009">
    <property type="protein sequence ID" value="MEL5993724.1"/>
    <property type="molecule type" value="Genomic_DNA"/>
</dbReference>
<gene>
    <name evidence="2" type="ORF">AAFH49_05855</name>
</gene>
<keyword evidence="2" id="KW-0012">Acyltransferase</keyword>
<dbReference type="InterPro" id="IPR013653">
    <property type="entry name" value="GCN5-like_dom"/>
</dbReference>
<dbReference type="InterPro" id="IPR016181">
    <property type="entry name" value="Acyl_CoA_acyltransferase"/>
</dbReference>
<dbReference type="EC" id="2.3.1.-" evidence="2"/>